<dbReference type="KEGG" id="fau:Fraau_2784"/>
<proteinExistence type="predicted"/>
<keyword evidence="2" id="KW-1185">Reference proteome</keyword>
<dbReference type="HOGENOM" id="CLU_086367_1_0_6"/>
<dbReference type="RefSeq" id="WP_014404123.1">
    <property type="nucleotide sequence ID" value="NC_017033.1"/>
</dbReference>
<gene>
    <name evidence="1" type="ordered locus">Fraau_2784</name>
</gene>
<evidence type="ECO:0000313" key="2">
    <source>
        <dbReference type="Proteomes" id="UP000005234"/>
    </source>
</evidence>
<reference evidence="1" key="1">
    <citation type="submission" date="2012-02" db="EMBL/GenBank/DDBJ databases">
        <title>The complete genome of Frateuria aurantia DSM 6220.</title>
        <authorList>
            <consortium name="US DOE Joint Genome Institute (JGI-PGF)"/>
            <person name="Lucas S."/>
            <person name="Copeland A."/>
            <person name="Lapidus A."/>
            <person name="Glavina del Rio T."/>
            <person name="Dalin E."/>
            <person name="Tice H."/>
            <person name="Bruce D."/>
            <person name="Goodwin L."/>
            <person name="Pitluck S."/>
            <person name="Peters L."/>
            <person name="Ovchinnikova G."/>
            <person name="Teshima H."/>
            <person name="Kyrpides N."/>
            <person name="Mavromatis K."/>
            <person name="Ivanova N."/>
            <person name="Brettin T."/>
            <person name="Detter J.C."/>
            <person name="Han C."/>
            <person name="Larimer F."/>
            <person name="Land M."/>
            <person name="Hauser L."/>
            <person name="Markowitz V."/>
            <person name="Cheng J.-F."/>
            <person name="Hugenholtz P."/>
            <person name="Woyke T."/>
            <person name="Wu D."/>
            <person name="Brambilla E."/>
            <person name="Klenk H.-P."/>
            <person name="Eisen J.A."/>
        </authorList>
    </citation>
    <scope>NUCLEOTIDE SEQUENCE</scope>
    <source>
        <strain evidence="1">DSM 6220</strain>
    </source>
</reference>
<dbReference type="EMBL" id="CP003350">
    <property type="protein sequence ID" value="AFC87120.1"/>
    <property type="molecule type" value="Genomic_DNA"/>
</dbReference>
<sequence length="222" mass="25240">MARAEHHRVHAQDRQQRSRVRLAQEAARLMSEHGIRDFQHAKSKAARRLGIADTQAMPRNQDIEQALRERQRLFQADRQPQHLQLRREAALEAMRFLGAWQPRLTGSVLDGTADAHSSVNLQLFHEHPEAIDLFLQEHGVPTLWQDRRLRRTDDSVGHYPVISFQADGIPFELIVLPPSALRQPLLAGPDGRPAARVSLTQLEMLLAEESVTPSPGPSLRRR</sequence>
<name>H8L082_FRAAD</name>
<dbReference type="AlphaFoldDB" id="H8L082"/>
<protein>
    <recommendedName>
        <fullName evidence="3">Nucleotidyltransferase</fullName>
    </recommendedName>
</protein>
<dbReference type="STRING" id="767434.Fraau_2784"/>
<dbReference type="OrthoDB" id="5294130at2"/>
<dbReference type="eggNOG" id="COG1418">
    <property type="taxonomic scope" value="Bacteria"/>
</dbReference>
<dbReference type="Proteomes" id="UP000005234">
    <property type="component" value="Chromosome"/>
</dbReference>
<evidence type="ECO:0008006" key="3">
    <source>
        <dbReference type="Google" id="ProtNLM"/>
    </source>
</evidence>
<organism evidence="1 2">
    <name type="scientific">Frateuria aurantia (strain ATCC 33424 / DSM 6220 / KCTC 2777 / LMG 1558 / NBRC 3245 / NCIMB 13370)</name>
    <name type="common">Acetobacter aurantius</name>
    <dbReference type="NCBI Taxonomy" id="767434"/>
    <lineage>
        <taxon>Bacteria</taxon>
        <taxon>Pseudomonadati</taxon>
        <taxon>Pseudomonadota</taxon>
        <taxon>Gammaproteobacteria</taxon>
        <taxon>Lysobacterales</taxon>
        <taxon>Rhodanobacteraceae</taxon>
        <taxon>Frateuria</taxon>
    </lineage>
</organism>
<evidence type="ECO:0000313" key="1">
    <source>
        <dbReference type="EMBL" id="AFC87120.1"/>
    </source>
</evidence>
<accession>H8L082</accession>